<keyword evidence="2" id="KW-1185">Reference proteome</keyword>
<organism evidence="1 2">
    <name type="scientific">Paenibacillus sepulcri</name>
    <dbReference type="NCBI Taxonomy" id="359917"/>
    <lineage>
        <taxon>Bacteria</taxon>
        <taxon>Bacillati</taxon>
        <taxon>Bacillota</taxon>
        <taxon>Bacilli</taxon>
        <taxon>Bacillales</taxon>
        <taxon>Paenibacillaceae</taxon>
        <taxon>Paenibacillus</taxon>
    </lineage>
</organism>
<evidence type="ECO:0000313" key="2">
    <source>
        <dbReference type="Proteomes" id="UP001519887"/>
    </source>
</evidence>
<proteinExistence type="predicted"/>
<sequence>MKRMPLERPTEHYDERIVNIDEQICALLKQRKESSDHNPGFPPLEHISGWANSFELYEDFLKAVFGVLRNEEHFRPIADPSGFRKHIPILKSIEQGELFYSVNSVRQYNNASVITFSIDWDITTDLPENPHNHSYFELYLGEEYDSRMTNGGRSSGHSSYCYVISPPLPDDLSGFEFKFREYGAPFNNKPTGIEVVFQIE</sequence>
<evidence type="ECO:0000313" key="1">
    <source>
        <dbReference type="EMBL" id="MBW7457240.1"/>
    </source>
</evidence>
<dbReference type="EMBL" id="JAHZIK010000791">
    <property type="protein sequence ID" value="MBW7457240.1"/>
    <property type="molecule type" value="Genomic_DNA"/>
</dbReference>
<dbReference type="Proteomes" id="UP001519887">
    <property type="component" value="Unassembled WGS sequence"/>
</dbReference>
<gene>
    <name evidence="1" type="ORF">K0U00_24675</name>
</gene>
<reference evidence="1 2" key="1">
    <citation type="submission" date="2021-07" db="EMBL/GenBank/DDBJ databases">
        <title>Paenibacillus radiodurans sp. nov., isolated from the southeastern edge of Tengger Desert.</title>
        <authorList>
            <person name="Zhang G."/>
        </authorList>
    </citation>
    <scope>NUCLEOTIDE SEQUENCE [LARGE SCALE GENOMIC DNA]</scope>
    <source>
        <strain evidence="1 2">CCM 7311</strain>
    </source>
</reference>
<accession>A0ABS7C8I5</accession>
<comment type="caution">
    <text evidence="1">The sequence shown here is derived from an EMBL/GenBank/DDBJ whole genome shotgun (WGS) entry which is preliminary data.</text>
</comment>
<protein>
    <submittedName>
        <fullName evidence="1">Uncharacterized protein</fullName>
    </submittedName>
</protein>
<name>A0ABS7C8I5_9BACL</name>